<dbReference type="PANTHER" id="PTHR11705">
    <property type="entry name" value="PROTEASE FAMILY M14 CARBOXYPEPTIDASE A,B"/>
    <property type="match status" value="1"/>
</dbReference>
<dbReference type="PROSITE" id="PS52035">
    <property type="entry name" value="PEPTIDASE_M14"/>
    <property type="match status" value="1"/>
</dbReference>
<dbReference type="GO" id="GO:0008270">
    <property type="term" value="F:zinc ion binding"/>
    <property type="evidence" value="ECO:0007669"/>
    <property type="project" value="InterPro"/>
</dbReference>
<keyword evidence="6" id="KW-0862">Zinc</keyword>
<organism evidence="11">
    <name type="scientific">Heterocephalus glaber</name>
    <name type="common">Naked mole rat</name>
    <dbReference type="NCBI Taxonomy" id="10181"/>
    <lineage>
        <taxon>Eukaryota</taxon>
        <taxon>Metazoa</taxon>
        <taxon>Chordata</taxon>
        <taxon>Craniata</taxon>
        <taxon>Vertebrata</taxon>
        <taxon>Euteleostomi</taxon>
        <taxon>Mammalia</taxon>
        <taxon>Eutheria</taxon>
        <taxon>Euarchontoglires</taxon>
        <taxon>Glires</taxon>
        <taxon>Rodentia</taxon>
        <taxon>Hystricomorpha</taxon>
        <taxon>Bathyergidae</taxon>
        <taxon>Heterocephalus</taxon>
    </lineage>
</organism>
<name>A0A0P6JFC5_HETGA</name>
<dbReference type="InterPro" id="IPR057246">
    <property type="entry name" value="CARBOXYPEPT_ZN_1"/>
</dbReference>
<dbReference type="SUPFAM" id="SSF53187">
    <property type="entry name" value="Zn-dependent exopeptidases"/>
    <property type="match status" value="1"/>
</dbReference>
<evidence type="ECO:0000256" key="5">
    <source>
        <dbReference type="ARBA" id="ARBA00022723"/>
    </source>
</evidence>
<dbReference type="PROSITE" id="PS00133">
    <property type="entry name" value="CARBOXYPEPT_ZN_2"/>
    <property type="match status" value="1"/>
</dbReference>
<dbReference type="InterPro" id="IPR034248">
    <property type="entry name" value="CPA_M14_CPD"/>
</dbReference>
<dbReference type="InterPro" id="IPR057247">
    <property type="entry name" value="CARBOXYPEPT_ZN_2"/>
</dbReference>
<dbReference type="PROSITE" id="PS00132">
    <property type="entry name" value="CARBOXYPEPT_ZN_1"/>
    <property type="match status" value="1"/>
</dbReference>
<reference evidence="11" key="1">
    <citation type="submission" date="2015-10" db="EMBL/GenBank/DDBJ databases">
        <title>FRAMA: From RNA-seq data to annotated mRNA assemblies.</title>
        <authorList>
            <person name="Bens M."/>
            <person name="Sahm A."/>
            <person name="Jahn N."/>
            <person name="Morhart M."/>
            <person name="Holtze S."/>
            <person name="Hildebrandt T.B."/>
            <person name="Platzer M."/>
            <person name="Szafranski K."/>
        </authorList>
    </citation>
    <scope>NUCLEOTIDE SEQUENCE</scope>
    <source>
        <tissue evidence="11">Pituitary</tissue>
    </source>
</reference>
<feature type="region of interest" description="Disordered" evidence="9">
    <location>
        <begin position="86"/>
        <end position="107"/>
    </location>
</feature>
<comment type="similarity">
    <text evidence="2 8">Belongs to the peptidase M14 family.</text>
</comment>
<evidence type="ECO:0000256" key="4">
    <source>
        <dbReference type="ARBA" id="ARBA00022670"/>
    </source>
</evidence>
<feature type="domain" description="Peptidase M14" evidence="10">
    <location>
        <begin position="132"/>
        <end position="426"/>
    </location>
</feature>
<feature type="active site" description="Proton donor/acceptor" evidence="8">
    <location>
        <position position="392"/>
    </location>
</feature>
<dbReference type="Gene3D" id="3.40.630.10">
    <property type="entry name" value="Zn peptidases"/>
    <property type="match status" value="1"/>
</dbReference>
<dbReference type="GO" id="GO:0005615">
    <property type="term" value="C:extracellular space"/>
    <property type="evidence" value="ECO:0007669"/>
    <property type="project" value="TreeGrafter"/>
</dbReference>
<evidence type="ECO:0000256" key="8">
    <source>
        <dbReference type="PROSITE-ProRule" id="PRU01379"/>
    </source>
</evidence>
<dbReference type="FunFam" id="3.40.630.10:FF:000132">
    <property type="entry name" value="Carboxypeptidase A1"/>
    <property type="match status" value="1"/>
</dbReference>
<keyword evidence="7" id="KW-0482">Metalloprotease</keyword>
<dbReference type="SMART" id="SM00631">
    <property type="entry name" value="Zn_pept"/>
    <property type="match status" value="1"/>
</dbReference>
<evidence type="ECO:0000256" key="3">
    <source>
        <dbReference type="ARBA" id="ARBA00022645"/>
    </source>
</evidence>
<proteinExistence type="inferred from homology"/>
<evidence type="ECO:0000256" key="6">
    <source>
        <dbReference type="ARBA" id="ARBA00022833"/>
    </source>
</evidence>
<dbReference type="PRINTS" id="PR00765">
    <property type="entry name" value="CRBOXYPTASEA"/>
</dbReference>
<keyword evidence="5" id="KW-0479">Metal-binding</keyword>
<dbReference type="GO" id="GO:0004181">
    <property type="term" value="F:metallocarboxypeptidase activity"/>
    <property type="evidence" value="ECO:0007669"/>
    <property type="project" value="InterPro"/>
</dbReference>
<feature type="compositionally biased region" description="Low complexity" evidence="9">
    <location>
        <begin position="87"/>
        <end position="96"/>
    </location>
</feature>
<evidence type="ECO:0000256" key="7">
    <source>
        <dbReference type="ARBA" id="ARBA00023049"/>
    </source>
</evidence>
<dbReference type="PANTHER" id="PTHR11705:SF71">
    <property type="entry name" value="CARBOXYPEPTIDASE A2"/>
    <property type="match status" value="1"/>
</dbReference>
<evidence type="ECO:0000256" key="1">
    <source>
        <dbReference type="ARBA" id="ARBA00001947"/>
    </source>
</evidence>
<dbReference type="EMBL" id="GEBF01004263">
    <property type="protein sequence ID" value="JAN99369.1"/>
    <property type="molecule type" value="Transcribed_RNA"/>
</dbReference>
<gene>
    <name evidence="11" type="primary">CPA2</name>
</gene>
<accession>A0A0P6JFC5</accession>
<protein>
    <submittedName>
        <fullName evidence="11">Carboxypeptidase A2</fullName>
    </submittedName>
</protein>
<keyword evidence="7" id="KW-0378">Hydrolase</keyword>
<keyword evidence="4" id="KW-0645">Protease</keyword>
<dbReference type="CDD" id="cd03870">
    <property type="entry name" value="M14_CPA"/>
    <property type="match status" value="1"/>
</dbReference>
<sequence length="431" mass="47172">MQQAPHCLQPAPVLPRFIALGSGAIFPDASPSLLLKARSPLAGEAPSQIWGCGKATGKPDKYHFVFHKTGKSQFCSSKMASPFQNDSSSLSWDSKSPQASSPGRALSHRVPREWGWRGEKSPIDASAHSFANVYSSETFQISQQMDNLVTEHPGLVSKVNIGSSSEKRPMNLLKFSTGGDKPAIWLDAGIHAREWVTQATALWIANKIASDYGNDPSTTSILDTMDIFLLPVTNPDGYVFSHTQNRMWRKTRSKVSGSLCVGVDANRNWDAGFGGPGASNSPCSDSYHGPRANSEVEVKSIVDFIKSHGAVKAFITLHSYSQLLMFPYGYTCTKSDNFDELNEVAQKASQSVTSLYGTKYEVGPICSVIYQASGGSIDWSYDSGIKYSFAFELRDTGRHGFLLPAKQIVPTAEETWLGLKTIMEHVRDHPY</sequence>
<dbReference type="AlphaFoldDB" id="A0A0P6JFC5"/>
<keyword evidence="3 11" id="KW-0121">Carboxypeptidase</keyword>
<evidence type="ECO:0000256" key="9">
    <source>
        <dbReference type="SAM" id="MobiDB-lite"/>
    </source>
</evidence>
<evidence type="ECO:0000313" key="11">
    <source>
        <dbReference type="EMBL" id="JAN99369.1"/>
    </source>
</evidence>
<evidence type="ECO:0000256" key="2">
    <source>
        <dbReference type="ARBA" id="ARBA00005988"/>
    </source>
</evidence>
<dbReference type="Pfam" id="PF00246">
    <property type="entry name" value="Peptidase_M14"/>
    <property type="match status" value="1"/>
</dbReference>
<evidence type="ECO:0000259" key="10">
    <source>
        <dbReference type="PROSITE" id="PS52035"/>
    </source>
</evidence>
<dbReference type="InterPro" id="IPR000834">
    <property type="entry name" value="Peptidase_M14"/>
</dbReference>
<comment type="cofactor">
    <cofactor evidence="1">
        <name>Zn(2+)</name>
        <dbReference type="ChEBI" id="CHEBI:29105"/>
    </cofactor>
</comment>
<dbReference type="GO" id="GO:0006508">
    <property type="term" value="P:proteolysis"/>
    <property type="evidence" value="ECO:0007669"/>
    <property type="project" value="UniProtKB-KW"/>
</dbReference>